<evidence type="ECO:0000256" key="2">
    <source>
        <dbReference type="ARBA" id="ARBA00022598"/>
    </source>
</evidence>
<evidence type="ECO:0000256" key="1">
    <source>
        <dbReference type="ARBA" id="ARBA00006432"/>
    </source>
</evidence>
<sequence length="554" mass="62392">MDRNYTYDVRMFQDTFEHEFTYLSGFLRNVHRFAARTALSDPLHERSWTYAELNREANRLANALLADGIGKNEVVVYQLPNSPEFIFGYLAPQKIGTINCPINFRLSSGETAFILDDSRPTVYIYDAEFQATALEALELAKFKPQRIVMVDGTGEAALPEGHVTYSDYTGGRSEDNPAIERPMHIYDENTRLYTSGTTGRPKGVPLNNINDVLSAHDVAMHFPLNPTDKTMNMSPWFHRGGIHSGGPGPTLYVGGEVVVLRSFHPKTCLELAEKVGVTFLIGAPPMLKMLHDQQIKHPADLSRLKGIVTMGAPLEREACIRFQKVLTPNIFNGYGTTEAFWNTFLRPYDLPDMAGSAGRACTDDDVAVVKVFPDRRAEPHEVVARDGTEVGEVIVRAPGKTTYTYINNEQESERVFYKGWIYIGDMGVWDENEFVTIVGRKNDMIVSSGENIHPVQIEEILNQHPKVQQSVVVGVPDELRGESVVAYVVKEDPTLTAKELNKFCSEHNMLASYKKPRFYRFIDDLPYTATGKKRHFVVRAMALEDQENGLFEKH</sequence>
<comment type="caution">
    <text evidence="5">The sequence shown here is derived from an EMBL/GenBank/DDBJ whole genome shotgun (WGS) entry which is preliminary data.</text>
</comment>
<dbReference type="Proteomes" id="UP000310636">
    <property type="component" value="Unassembled WGS sequence"/>
</dbReference>
<evidence type="ECO:0000259" key="3">
    <source>
        <dbReference type="Pfam" id="PF00501"/>
    </source>
</evidence>
<dbReference type="PANTHER" id="PTHR43201">
    <property type="entry name" value="ACYL-COA SYNTHETASE"/>
    <property type="match status" value="1"/>
</dbReference>
<evidence type="ECO:0000313" key="5">
    <source>
        <dbReference type="EMBL" id="THF83468.1"/>
    </source>
</evidence>
<comment type="similarity">
    <text evidence="1">Belongs to the ATP-dependent AMP-binding enzyme family.</text>
</comment>
<dbReference type="Pfam" id="PF13193">
    <property type="entry name" value="AMP-binding_C"/>
    <property type="match status" value="1"/>
</dbReference>
<dbReference type="AlphaFoldDB" id="A0A4S4C6G1"/>
<dbReference type="GO" id="GO:0031956">
    <property type="term" value="F:medium-chain fatty acid-CoA ligase activity"/>
    <property type="evidence" value="ECO:0007669"/>
    <property type="project" value="TreeGrafter"/>
</dbReference>
<accession>A0A4S4C6G1</accession>
<dbReference type="GO" id="GO:0006631">
    <property type="term" value="P:fatty acid metabolic process"/>
    <property type="evidence" value="ECO:0007669"/>
    <property type="project" value="TreeGrafter"/>
</dbReference>
<keyword evidence="2 5" id="KW-0436">Ligase</keyword>
<keyword evidence="6" id="KW-1185">Reference proteome</keyword>
<dbReference type="Pfam" id="PF00501">
    <property type="entry name" value="AMP-binding"/>
    <property type="match status" value="1"/>
</dbReference>
<dbReference type="InterPro" id="IPR000873">
    <property type="entry name" value="AMP-dep_synth/lig_dom"/>
</dbReference>
<proteinExistence type="inferred from homology"/>
<evidence type="ECO:0000313" key="6">
    <source>
        <dbReference type="Proteomes" id="UP000310636"/>
    </source>
</evidence>
<feature type="domain" description="AMP-binding enzyme C-terminal" evidence="4">
    <location>
        <begin position="456"/>
        <end position="532"/>
    </location>
</feature>
<dbReference type="RefSeq" id="WP_136368624.1">
    <property type="nucleotide sequence ID" value="NZ_SSOB01000004.1"/>
</dbReference>
<organism evidence="5 6">
    <name type="scientific">Cohnella fermenti</name>
    <dbReference type="NCBI Taxonomy" id="2565925"/>
    <lineage>
        <taxon>Bacteria</taxon>
        <taxon>Bacillati</taxon>
        <taxon>Bacillota</taxon>
        <taxon>Bacilli</taxon>
        <taxon>Bacillales</taxon>
        <taxon>Paenibacillaceae</taxon>
        <taxon>Cohnella</taxon>
    </lineage>
</organism>
<dbReference type="PANTHER" id="PTHR43201:SF5">
    <property type="entry name" value="MEDIUM-CHAIN ACYL-COA LIGASE ACSF2, MITOCHONDRIAL"/>
    <property type="match status" value="1"/>
</dbReference>
<dbReference type="OrthoDB" id="9757771at2"/>
<dbReference type="InterPro" id="IPR042099">
    <property type="entry name" value="ANL_N_sf"/>
</dbReference>
<protein>
    <submittedName>
        <fullName evidence="5">Long-chain fatty acid--CoA ligase</fullName>
    </submittedName>
</protein>
<dbReference type="InterPro" id="IPR045851">
    <property type="entry name" value="AMP-bd_C_sf"/>
</dbReference>
<evidence type="ECO:0000259" key="4">
    <source>
        <dbReference type="Pfam" id="PF13193"/>
    </source>
</evidence>
<gene>
    <name evidence="5" type="ORF">E6C55_04725</name>
</gene>
<feature type="domain" description="AMP-dependent synthetase/ligase" evidence="3">
    <location>
        <begin position="28"/>
        <end position="399"/>
    </location>
</feature>
<dbReference type="InterPro" id="IPR025110">
    <property type="entry name" value="AMP-bd_C"/>
</dbReference>
<dbReference type="SUPFAM" id="SSF56801">
    <property type="entry name" value="Acetyl-CoA synthetase-like"/>
    <property type="match status" value="1"/>
</dbReference>
<dbReference type="Gene3D" id="3.30.300.30">
    <property type="match status" value="1"/>
</dbReference>
<dbReference type="EMBL" id="SSOB01000004">
    <property type="protein sequence ID" value="THF83468.1"/>
    <property type="molecule type" value="Genomic_DNA"/>
</dbReference>
<reference evidence="5 6" key="1">
    <citation type="submission" date="2019-04" db="EMBL/GenBank/DDBJ databases">
        <title>Cohnella sp. nov. isolated from preserved vegetables.</title>
        <authorList>
            <person name="Lin S.-Y."/>
            <person name="Hung M.-H."/>
            <person name="Young C.-C."/>
        </authorList>
    </citation>
    <scope>NUCLEOTIDE SEQUENCE [LARGE SCALE GENOMIC DNA]</scope>
    <source>
        <strain evidence="5 6">CC-MHH1044</strain>
    </source>
</reference>
<dbReference type="Gene3D" id="3.40.50.12780">
    <property type="entry name" value="N-terminal domain of ligase-like"/>
    <property type="match status" value="1"/>
</dbReference>
<name>A0A4S4C6G1_9BACL</name>